<comment type="caution">
    <text evidence="2">The sequence shown here is derived from an EMBL/GenBank/DDBJ whole genome shotgun (WGS) entry which is preliminary data.</text>
</comment>
<evidence type="ECO:0000256" key="1">
    <source>
        <dbReference type="SAM" id="MobiDB-lite"/>
    </source>
</evidence>
<dbReference type="AlphaFoldDB" id="A0A9N7VP00"/>
<dbReference type="Proteomes" id="UP001153269">
    <property type="component" value="Unassembled WGS sequence"/>
</dbReference>
<reference evidence="2" key="1">
    <citation type="submission" date="2020-03" db="EMBL/GenBank/DDBJ databases">
        <authorList>
            <person name="Weist P."/>
        </authorList>
    </citation>
    <scope>NUCLEOTIDE SEQUENCE</scope>
</reference>
<organism evidence="2 3">
    <name type="scientific">Pleuronectes platessa</name>
    <name type="common">European plaice</name>
    <dbReference type="NCBI Taxonomy" id="8262"/>
    <lineage>
        <taxon>Eukaryota</taxon>
        <taxon>Metazoa</taxon>
        <taxon>Chordata</taxon>
        <taxon>Craniata</taxon>
        <taxon>Vertebrata</taxon>
        <taxon>Euteleostomi</taxon>
        <taxon>Actinopterygii</taxon>
        <taxon>Neopterygii</taxon>
        <taxon>Teleostei</taxon>
        <taxon>Neoteleostei</taxon>
        <taxon>Acanthomorphata</taxon>
        <taxon>Carangaria</taxon>
        <taxon>Pleuronectiformes</taxon>
        <taxon>Pleuronectoidei</taxon>
        <taxon>Pleuronectidae</taxon>
        <taxon>Pleuronectes</taxon>
    </lineage>
</organism>
<evidence type="ECO:0000313" key="2">
    <source>
        <dbReference type="EMBL" id="CAB1456502.1"/>
    </source>
</evidence>
<accession>A0A9N7VP00</accession>
<sequence>MVDFTVGEKTEKDGATAEVRGEGRRRETGGGGGGGGGGGEDEVRSEKRKWRLEEEEEEREGALHPQQTEPQGERRRVKPISSACVVLAQWVTTQTQPGNSLTITPSTLVMIWKEVKRPDVVLMRSDGRLTAGSHGAASSSVHMELEEEATGGAGYTPPITHSCVCERGLDRCTSISTT</sequence>
<proteinExistence type="predicted"/>
<dbReference type="EMBL" id="CADEAL010004301">
    <property type="protein sequence ID" value="CAB1456502.1"/>
    <property type="molecule type" value="Genomic_DNA"/>
</dbReference>
<keyword evidence="3" id="KW-1185">Reference proteome</keyword>
<gene>
    <name evidence="2" type="ORF">PLEPLA_LOCUS44286</name>
</gene>
<feature type="compositionally biased region" description="Gly residues" evidence="1">
    <location>
        <begin position="29"/>
        <end position="38"/>
    </location>
</feature>
<evidence type="ECO:0000313" key="3">
    <source>
        <dbReference type="Proteomes" id="UP001153269"/>
    </source>
</evidence>
<feature type="region of interest" description="Disordered" evidence="1">
    <location>
        <begin position="1"/>
        <end position="76"/>
    </location>
</feature>
<name>A0A9N7VP00_PLEPL</name>
<feature type="compositionally biased region" description="Basic and acidic residues" evidence="1">
    <location>
        <begin position="1"/>
        <end position="28"/>
    </location>
</feature>
<protein>
    <submittedName>
        <fullName evidence="2">Uncharacterized protein</fullName>
    </submittedName>
</protein>